<feature type="region of interest" description="Disordered" evidence="1">
    <location>
        <begin position="348"/>
        <end position="404"/>
    </location>
</feature>
<dbReference type="AlphaFoldDB" id="A0AAW7I526"/>
<feature type="compositionally biased region" description="Polar residues" evidence="1">
    <location>
        <begin position="371"/>
        <end position="404"/>
    </location>
</feature>
<comment type="caution">
    <text evidence="2">The sequence shown here is derived from an EMBL/GenBank/DDBJ whole genome shotgun (WGS) entry which is preliminary data.</text>
</comment>
<accession>A0AAW7I526</accession>
<feature type="compositionally biased region" description="Polar residues" evidence="1">
    <location>
        <begin position="142"/>
        <end position="166"/>
    </location>
</feature>
<organism evidence="2 3">
    <name type="scientific">Aeromonas bestiarum</name>
    <dbReference type="NCBI Taxonomy" id="105751"/>
    <lineage>
        <taxon>Bacteria</taxon>
        <taxon>Pseudomonadati</taxon>
        <taxon>Pseudomonadota</taxon>
        <taxon>Gammaproteobacteria</taxon>
        <taxon>Aeromonadales</taxon>
        <taxon>Aeromonadaceae</taxon>
        <taxon>Aeromonas</taxon>
    </lineage>
</organism>
<feature type="compositionally biased region" description="Polar residues" evidence="1">
    <location>
        <begin position="348"/>
        <end position="360"/>
    </location>
</feature>
<evidence type="ECO:0000313" key="2">
    <source>
        <dbReference type="EMBL" id="MDM5138447.1"/>
    </source>
</evidence>
<feature type="compositionally biased region" description="Low complexity" evidence="1">
    <location>
        <begin position="42"/>
        <end position="69"/>
    </location>
</feature>
<gene>
    <name evidence="2" type="ORF">OB959_01355</name>
</gene>
<feature type="compositionally biased region" description="Polar residues" evidence="1">
    <location>
        <begin position="73"/>
        <end position="93"/>
    </location>
</feature>
<feature type="compositionally biased region" description="Low complexity" evidence="1">
    <location>
        <begin position="98"/>
        <end position="115"/>
    </location>
</feature>
<name>A0AAW7I526_9GAMM</name>
<evidence type="ECO:0000313" key="3">
    <source>
        <dbReference type="Proteomes" id="UP001168216"/>
    </source>
</evidence>
<feature type="compositionally biased region" description="Gly residues" evidence="1">
    <location>
        <begin position="7"/>
        <end position="24"/>
    </location>
</feature>
<sequence>MSKESGGAPGGGGNHNGGVNGGGANSSSSSKGGGGSGKGSGKNDSNSKGSSGSNTSKGASSSASTSKGAPVGTSKSNTGTASKGSPTSSQGAKGQSLAGSGQESASSTSSKKGVANRVSSVGSTLSSYGAAPGYARAGYGDTLNSQRQQAEASKPGNSNHNISSIGGPSMYGMHDGSLTSKVKGVMGLGPSTNFNSTIKTDNVNGVIGNLQQKARNGTLTERDRANIADASGAYNKQAGANIIGGTLLGGAGKAAAGLLGGIGNTDSYFSGIGRDAANGDLDSERLTGQRGQALGSEGGLDSALKAGVGLLAGVMPGASQVLAGAAGGLTQPASGFGAALNDLNEQAGNTVNRNANGSNGSDKDYAAPPRQNLTGPTQSNGASAFDSSSYDPSRFNVTAGQRRY</sequence>
<protein>
    <submittedName>
        <fullName evidence="2">Uncharacterized protein</fullName>
    </submittedName>
</protein>
<dbReference type="EMBL" id="JAOPLV010000001">
    <property type="protein sequence ID" value="MDM5138447.1"/>
    <property type="molecule type" value="Genomic_DNA"/>
</dbReference>
<feature type="region of interest" description="Disordered" evidence="1">
    <location>
        <begin position="1"/>
        <end position="115"/>
    </location>
</feature>
<feature type="region of interest" description="Disordered" evidence="1">
    <location>
        <begin position="139"/>
        <end position="173"/>
    </location>
</feature>
<proteinExistence type="predicted"/>
<feature type="compositionally biased region" description="Gly residues" evidence="1">
    <location>
        <begin position="31"/>
        <end position="40"/>
    </location>
</feature>
<evidence type="ECO:0000256" key="1">
    <source>
        <dbReference type="SAM" id="MobiDB-lite"/>
    </source>
</evidence>
<dbReference type="Proteomes" id="UP001168216">
    <property type="component" value="Unassembled WGS sequence"/>
</dbReference>
<dbReference type="RefSeq" id="WP_290021035.1">
    <property type="nucleotide sequence ID" value="NZ_JAOPLV010000001.1"/>
</dbReference>
<reference evidence="2" key="1">
    <citation type="submission" date="2023-08" db="EMBL/GenBank/DDBJ databases">
        <title>WGS of Aeromonas isolates.</title>
        <authorList>
            <person name="Lee H."/>
        </authorList>
    </citation>
    <scope>NUCLEOTIDE SEQUENCE</scope>
    <source>
        <strain evidence="2">SL22</strain>
    </source>
</reference>